<evidence type="ECO:0000313" key="2">
    <source>
        <dbReference type="Proteomes" id="UP000193920"/>
    </source>
</evidence>
<organism evidence="1 2">
    <name type="scientific">Neocallimastix californiae</name>
    <dbReference type="NCBI Taxonomy" id="1754190"/>
    <lineage>
        <taxon>Eukaryota</taxon>
        <taxon>Fungi</taxon>
        <taxon>Fungi incertae sedis</taxon>
        <taxon>Chytridiomycota</taxon>
        <taxon>Chytridiomycota incertae sedis</taxon>
        <taxon>Neocallimastigomycetes</taxon>
        <taxon>Neocallimastigales</taxon>
        <taxon>Neocallimastigaceae</taxon>
        <taxon>Neocallimastix</taxon>
    </lineage>
</organism>
<proteinExistence type="predicted"/>
<dbReference type="AlphaFoldDB" id="A0A1Y2ALP7"/>
<accession>A0A1Y2ALP7</accession>
<dbReference type="Gene3D" id="1.25.40.10">
    <property type="entry name" value="Tetratricopeptide repeat domain"/>
    <property type="match status" value="1"/>
</dbReference>
<sequence>MDMDIEAEEFHGIFHFAADIDDDDDFFGQSISKEERAMERMKKENSIATYRPQFLTGGYNVPKENISNVFFGSKNGPNVVKQAIEWYYLVMKMKENNTLTKDQSQNIELYNEISYQYIKDCCDKYLECNQSKGKLINEREILEIAIRCLIQMDRIIEIEPYVEKLDPKEPGLFTFSAKCYNLLKQYSKSLQIHQKYCDLRKNDYMSWIDMANIFKEINNFVMNRIYKLKHDIPDLYRLIYIICFVKAYKLLKVNKISKKTEYWNIVIDKELNPMQKVMDENPDYEKIVEKTLLITQEALEEKIKDFNKTLNELCNEEEVQRLSLPKEQIEWMIKHGKATIRESDLNDDENEASCLNIY</sequence>
<gene>
    <name evidence="1" type="ORF">LY90DRAFT_675513</name>
</gene>
<dbReference type="InterPro" id="IPR011990">
    <property type="entry name" value="TPR-like_helical_dom_sf"/>
</dbReference>
<comment type="caution">
    <text evidence="1">The sequence shown here is derived from an EMBL/GenBank/DDBJ whole genome shotgun (WGS) entry which is preliminary data.</text>
</comment>
<dbReference type="Proteomes" id="UP000193920">
    <property type="component" value="Unassembled WGS sequence"/>
</dbReference>
<protein>
    <submittedName>
        <fullName evidence="1">Uncharacterized protein</fullName>
    </submittedName>
</protein>
<dbReference type="EMBL" id="MCOG01000233">
    <property type="protein sequence ID" value="ORY23493.1"/>
    <property type="molecule type" value="Genomic_DNA"/>
</dbReference>
<dbReference type="SUPFAM" id="SSF48452">
    <property type="entry name" value="TPR-like"/>
    <property type="match status" value="1"/>
</dbReference>
<name>A0A1Y2ALP7_9FUNG</name>
<evidence type="ECO:0000313" key="1">
    <source>
        <dbReference type="EMBL" id="ORY23493.1"/>
    </source>
</evidence>
<keyword evidence="2" id="KW-1185">Reference proteome</keyword>
<reference evidence="1 2" key="1">
    <citation type="submission" date="2016-08" db="EMBL/GenBank/DDBJ databases">
        <title>A Parts List for Fungal Cellulosomes Revealed by Comparative Genomics.</title>
        <authorList>
            <consortium name="DOE Joint Genome Institute"/>
            <person name="Haitjema C.H."/>
            <person name="Gilmore S.P."/>
            <person name="Henske J.K."/>
            <person name="Solomon K.V."/>
            <person name="De Groot R."/>
            <person name="Kuo A."/>
            <person name="Mondo S.J."/>
            <person name="Salamov A.A."/>
            <person name="Labutti K."/>
            <person name="Zhao Z."/>
            <person name="Chiniquy J."/>
            <person name="Barry K."/>
            <person name="Brewer H.M."/>
            <person name="Purvine S.O."/>
            <person name="Wright A.T."/>
            <person name="Boxma B."/>
            <person name="Van Alen T."/>
            <person name="Hackstein J.H."/>
            <person name="Baker S.E."/>
            <person name="Grigoriev I.V."/>
            <person name="O'Malley M.A."/>
        </authorList>
    </citation>
    <scope>NUCLEOTIDE SEQUENCE [LARGE SCALE GENOMIC DNA]</scope>
    <source>
        <strain evidence="1 2">G1</strain>
    </source>
</reference>
<dbReference type="OrthoDB" id="2124108at2759"/>